<dbReference type="Gene3D" id="3.40.190.150">
    <property type="entry name" value="Bordetella uptake gene, domain 1"/>
    <property type="match status" value="1"/>
</dbReference>
<dbReference type="Proteomes" id="UP000719942">
    <property type="component" value="Unassembled WGS sequence"/>
</dbReference>
<evidence type="ECO:0000313" key="3">
    <source>
        <dbReference type="EMBL" id="MBW7571410.1"/>
    </source>
</evidence>
<comment type="caution">
    <text evidence="3">The sequence shown here is derived from an EMBL/GenBank/DDBJ whole genome shotgun (WGS) entry which is preliminary data.</text>
</comment>
<evidence type="ECO:0000313" key="4">
    <source>
        <dbReference type="Proteomes" id="UP000719942"/>
    </source>
</evidence>
<dbReference type="Gene3D" id="3.40.190.10">
    <property type="entry name" value="Periplasmic binding protein-like II"/>
    <property type="match status" value="1"/>
</dbReference>
<name>A0ABS7DJE6_9FIRM</name>
<dbReference type="SUPFAM" id="SSF53850">
    <property type="entry name" value="Periplasmic binding protein-like II"/>
    <property type="match status" value="1"/>
</dbReference>
<organism evidence="3 4">
    <name type="scientific">Caproiciproducens faecalis</name>
    <dbReference type="NCBI Taxonomy" id="2820301"/>
    <lineage>
        <taxon>Bacteria</taxon>
        <taxon>Bacillati</taxon>
        <taxon>Bacillota</taxon>
        <taxon>Clostridia</taxon>
        <taxon>Eubacteriales</taxon>
        <taxon>Acutalibacteraceae</taxon>
        <taxon>Caproiciproducens</taxon>
    </lineage>
</organism>
<protein>
    <submittedName>
        <fullName evidence="3">Tripartite tricarboxylate transporter substrate binding protein</fullName>
    </submittedName>
</protein>
<evidence type="ECO:0000256" key="2">
    <source>
        <dbReference type="SAM" id="SignalP"/>
    </source>
</evidence>
<dbReference type="RefSeq" id="WP_219963823.1">
    <property type="nucleotide sequence ID" value="NZ_JAGFNZ010000001.1"/>
</dbReference>
<dbReference type="InterPro" id="IPR005064">
    <property type="entry name" value="BUG"/>
</dbReference>
<keyword evidence="4" id="KW-1185">Reference proteome</keyword>
<dbReference type="EMBL" id="JAGFNZ010000001">
    <property type="protein sequence ID" value="MBW7571410.1"/>
    <property type="molecule type" value="Genomic_DNA"/>
</dbReference>
<dbReference type="PANTHER" id="PTHR42928:SF5">
    <property type="entry name" value="BLR1237 PROTEIN"/>
    <property type="match status" value="1"/>
</dbReference>
<sequence length="345" mass="36724">MKRKNGFLAFVLAASMMASLVGCSGSNTASSAAAGQASDTPAASAAAKSDFPKKPIQIICPVKAGGDTDRNARSLAKALQKYLNTTVVVTNVDGGATVMGMQQCLNSDPDGYTLVVNGTDIFVPNMMGTTDINLDSFKTVGIPAIDNSTVLAVNKASGYKDLKDLVEKSKAKPDSIEYGGKIGATNQMCGVAMNTEWGSKLKFVDVGNNAAKVTALYAKQTDVINLSYSVAKDYFTSGEFVPLVLLGSEKNDLLPNVPLASDSGYKNVDFSKFFWVGAPPKTPDDVIHVLSAAVEKASQDPDFVADMKANYLTAQFKGEKEAQEYADNFYKETMLPYKDAFLKAQ</sequence>
<proteinExistence type="inferred from homology"/>
<reference evidence="3 4" key="1">
    <citation type="submission" date="2021-03" db="EMBL/GenBank/DDBJ databases">
        <title>Caproiciproducens sp. nov. isolated from feces of cow.</title>
        <authorList>
            <person name="Choi J.-Y."/>
        </authorList>
    </citation>
    <scope>NUCLEOTIDE SEQUENCE [LARGE SCALE GENOMIC DNA]</scope>
    <source>
        <strain evidence="3 4">AGMB10547</strain>
    </source>
</reference>
<dbReference type="PANTHER" id="PTHR42928">
    <property type="entry name" value="TRICARBOXYLATE-BINDING PROTEIN"/>
    <property type="match status" value="1"/>
</dbReference>
<evidence type="ECO:0000256" key="1">
    <source>
        <dbReference type="ARBA" id="ARBA00006987"/>
    </source>
</evidence>
<dbReference type="PROSITE" id="PS51257">
    <property type="entry name" value="PROKAR_LIPOPROTEIN"/>
    <property type="match status" value="1"/>
</dbReference>
<feature type="signal peptide" evidence="2">
    <location>
        <begin position="1"/>
        <end position="29"/>
    </location>
</feature>
<accession>A0ABS7DJE6</accession>
<feature type="chain" id="PRO_5045246788" evidence="2">
    <location>
        <begin position="30"/>
        <end position="345"/>
    </location>
</feature>
<comment type="similarity">
    <text evidence="1">Belongs to the UPF0065 (bug) family.</text>
</comment>
<gene>
    <name evidence="3" type="ORF">J5W02_01175</name>
</gene>
<dbReference type="PIRSF" id="PIRSF017082">
    <property type="entry name" value="YflP"/>
    <property type="match status" value="1"/>
</dbReference>
<dbReference type="CDD" id="cd07012">
    <property type="entry name" value="PBP2_Bug_TTT"/>
    <property type="match status" value="1"/>
</dbReference>
<dbReference type="InterPro" id="IPR042100">
    <property type="entry name" value="Bug_dom1"/>
</dbReference>
<keyword evidence="2" id="KW-0732">Signal</keyword>
<dbReference type="Pfam" id="PF03401">
    <property type="entry name" value="TctC"/>
    <property type="match status" value="1"/>
</dbReference>